<protein>
    <submittedName>
        <fullName evidence="2">Uncharacterized protein</fullName>
    </submittedName>
</protein>
<evidence type="ECO:0000313" key="2">
    <source>
        <dbReference type="EMBL" id="EEY35008.1"/>
    </source>
</evidence>
<evidence type="ECO:0000313" key="3">
    <source>
        <dbReference type="Proteomes" id="UP000004226"/>
    </source>
</evidence>
<evidence type="ECO:0000256" key="1">
    <source>
        <dbReference type="SAM" id="Phobius"/>
    </source>
</evidence>
<organism evidence="2 3">
    <name type="scientific">Pseudoleptotrichia goodfellowii F0264</name>
    <dbReference type="NCBI Taxonomy" id="596323"/>
    <lineage>
        <taxon>Bacteria</taxon>
        <taxon>Fusobacteriati</taxon>
        <taxon>Fusobacteriota</taxon>
        <taxon>Fusobacteriia</taxon>
        <taxon>Fusobacteriales</taxon>
        <taxon>Leptotrichiaceae</taxon>
        <taxon>Pseudoleptotrichia</taxon>
    </lineage>
</organism>
<comment type="caution">
    <text evidence="2">The sequence shown here is derived from an EMBL/GenBank/DDBJ whole genome shotgun (WGS) entry which is preliminary data.</text>
</comment>
<feature type="transmembrane region" description="Helical" evidence="1">
    <location>
        <begin position="54"/>
        <end position="74"/>
    </location>
</feature>
<keyword evidence="1" id="KW-0812">Transmembrane</keyword>
<keyword evidence="3" id="KW-1185">Reference proteome</keyword>
<accession>D0GLK7</accession>
<dbReference type="EMBL" id="ADAD01000120">
    <property type="protein sequence ID" value="EEY35008.1"/>
    <property type="molecule type" value="Genomic_DNA"/>
</dbReference>
<reference evidence="2 3" key="1">
    <citation type="submission" date="2009-10" db="EMBL/GenBank/DDBJ databases">
        <authorList>
            <person name="Harkins D.M."/>
            <person name="Madupu R."/>
            <person name="Durkin A.S."/>
            <person name="Torralba M."/>
            <person name="Methe B."/>
            <person name="Sutton G.G."/>
            <person name="Strausberg R.L."/>
            <person name="Nelson K.E."/>
        </authorList>
    </citation>
    <scope>NUCLEOTIDE SEQUENCE [LARGE SCALE GENOMIC DNA]</scope>
    <source>
        <strain evidence="2 3">F0264</strain>
    </source>
</reference>
<sequence>MLVKVENSPEGSNIDFYLANYFFFREKFECWGRYRKKEKENFEILQVLLLFKKYINPFVIIILSVLIFMVLLEIEIQVIKNKRKKNE</sequence>
<keyword evidence="1" id="KW-1133">Transmembrane helix</keyword>
<proteinExistence type="predicted"/>
<dbReference type="Proteomes" id="UP000004226">
    <property type="component" value="Unassembled WGS sequence"/>
</dbReference>
<dbReference type="AlphaFoldDB" id="D0GLK7"/>
<gene>
    <name evidence="2" type="ORF">HMPREF0554_1786</name>
</gene>
<name>D0GLK7_9FUSO</name>
<keyword evidence="1" id="KW-0472">Membrane</keyword>